<dbReference type="CDD" id="cd04301">
    <property type="entry name" value="NAT_SF"/>
    <property type="match status" value="1"/>
</dbReference>
<organism evidence="4">
    <name type="scientific">Ligilactobacillus agilis</name>
    <dbReference type="NCBI Taxonomy" id="1601"/>
    <lineage>
        <taxon>Bacteria</taxon>
        <taxon>Bacillati</taxon>
        <taxon>Bacillota</taxon>
        <taxon>Bacilli</taxon>
        <taxon>Lactobacillales</taxon>
        <taxon>Lactobacillaceae</taxon>
        <taxon>Ligilactobacillus</taxon>
    </lineage>
</organism>
<evidence type="ECO:0000256" key="2">
    <source>
        <dbReference type="ARBA" id="ARBA00023315"/>
    </source>
</evidence>
<dbReference type="Proteomes" id="UP000494160">
    <property type="component" value="Unassembled WGS sequence"/>
</dbReference>
<dbReference type="SUPFAM" id="SSF55729">
    <property type="entry name" value="Acyl-CoA N-acyltransferases (Nat)"/>
    <property type="match status" value="1"/>
</dbReference>
<dbReference type="PROSITE" id="PS51186">
    <property type="entry name" value="GNAT"/>
    <property type="match status" value="1"/>
</dbReference>
<dbReference type="Gene3D" id="3.40.630.30">
    <property type="match status" value="1"/>
</dbReference>
<comment type="caution">
    <text evidence="4">The sequence shown here is derived from an EMBL/GenBank/DDBJ whole genome shotgun (WGS) entry which is preliminary data.</text>
</comment>
<feature type="domain" description="N-acetyltransferase" evidence="3">
    <location>
        <begin position="1"/>
        <end position="85"/>
    </location>
</feature>
<proteinExistence type="predicted"/>
<evidence type="ECO:0000313" key="4">
    <source>
        <dbReference type="EMBL" id="GET12846.1"/>
    </source>
</evidence>
<dbReference type="EMBL" id="BLAP01000050">
    <property type="protein sequence ID" value="GET12846.1"/>
    <property type="molecule type" value="Genomic_DNA"/>
</dbReference>
<reference evidence="4" key="1">
    <citation type="submission" date="2019-10" db="EMBL/GenBank/DDBJ databases">
        <title>Lactobacillus agilis SN811 Whole Genome Sequencing Project.</title>
        <authorList>
            <person name="Suzuki S."/>
            <person name="Endo A."/>
            <person name="Maeno S."/>
            <person name="Shiwa Y."/>
            <person name="Matsutani M."/>
            <person name="Kajikawa A."/>
        </authorList>
    </citation>
    <scope>NUCLEOTIDE SEQUENCE</scope>
    <source>
        <strain evidence="4">SN811</strain>
    </source>
</reference>
<dbReference type="InterPro" id="IPR016181">
    <property type="entry name" value="Acyl_CoA_acyltransferase"/>
</dbReference>
<name>A0A6F9Y5R9_9LACO</name>
<dbReference type="InterPro" id="IPR000182">
    <property type="entry name" value="GNAT_dom"/>
</dbReference>
<sequence>MPVAFMGFDGAKLEMLFVTPQKRGQGLGKNLLEYGLKQGVNELCVNEQNPQAQGFYEHLGFRVYKRSERDEQGNPYPILYMQLQK</sequence>
<protein>
    <recommendedName>
        <fullName evidence="3">N-acetyltransferase domain-containing protein</fullName>
    </recommendedName>
</protein>
<evidence type="ECO:0000259" key="3">
    <source>
        <dbReference type="PROSITE" id="PS51186"/>
    </source>
</evidence>
<dbReference type="Pfam" id="PF13673">
    <property type="entry name" value="Acetyltransf_10"/>
    <property type="match status" value="1"/>
</dbReference>
<keyword evidence="2" id="KW-0012">Acyltransferase</keyword>
<dbReference type="AlphaFoldDB" id="A0A6F9Y5R9"/>
<evidence type="ECO:0000256" key="1">
    <source>
        <dbReference type="ARBA" id="ARBA00022679"/>
    </source>
</evidence>
<dbReference type="PANTHER" id="PTHR43800:SF1">
    <property type="entry name" value="PEPTIDYL-LYSINE N-ACETYLTRANSFERASE YJAB"/>
    <property type="match status" value="1"/>
</dbReference>
<gene>
    <name evidence="4" type="ORF">SN811_13460</name>
</gene>
<keyword evidence="1" id="KW-0808">Transferase</keyword>
<accession>A0A6F9Y5R9</accession>
<dbReference type="PANTHER" id="PTHR43800">
    <property type="entry name" value="PEPTIDYL-LYSINE N-ACETYLTRANSFERASE YJAB"/>
    <property type="match status" value="1"/>
</dbReference>
<dbReference type="GO" id="GO:0016747">
    <property type="term" value="F:acyltransferase activity, transferring groups other than amino-acyl groups"/>
    <property type="evidence" value="ECO:0007669"/>
    <property type="project" value="InterPro"/>
</dbReference>